<dbReference type="EMBL" id="CP141769">
    <property type="protein sequence ID" value="WRS38284.1"/>
    <property type="molecule type" value="Genomic_DNA"/>
</dbReference>
<proteinExistence type="predicted"/>
<dbReference type="RefSeq" id="WP_296657319.1">
    <property type="nucleotide sequence ID" value="NZ_CP141769.1"/>
</dbReference>
<name>A0ABZ1CGH2_9PROT</name>
<keyword evidence="3" id="KW-1185">Reference proteome</keyword>
<organism evidence="2 3">
    <name type="scientific">Thiobacillus sedimenti</name>
    <dbReference type="NCBI Taxonomy" id="3110231"/>
    <lineage>
        <taxon>Bacteria</taxon>
        <taxon>Pseudomonadati</taxon>
        <taxon>Pseudomonadota</taxon>
        <taxon>Betaproteobacteria</taxon>
        <taxon>Nitrosomonadales</taxon>
        <taxon>Thiobacillaceae</taxon>
        <taxon>Thiobacillus</taxon>
    </lineage>
</organism>
<protein>
    <submittedName>
        <fullName evidence="2">Uncharacterized protein</fullName>
    </submittedName>
</protein>
<evidence type="ECO:0000313" key="2">
    <source>
        <dbReference type="EMBL" id="WRS38284.1"/>
    </source>
</evidence>
<reference evidence="2 3" key="1">
    <citation type="submission" date="2023-12" db="EMBL/GenBank/DDBJ databases">
        <title>Thiobacillus sedimentum sp. nov., a chemolithoautotrophic sulfur-oxidizing bacterium isolated from freshwater sediment.</title>
        <authorList>
            <person name="Luo J."/>
            <person name="Dai C."/>
        </authorList>
    </citation>
    <scope>NUCLEOTIDE SEQUENCE [LARGE SCALE GENOMIC DNA]</scope>
    <source>
        <strain evidence="2 3">SCUT-2</strain>
    </source>
</reference>
<sequence length="87" mass="9679">MSAQKADRQLLGSGERQAEPYGQPTSRRIGQFQSSAMGVRDRLDEREAAASLFFTDDPEPVEIHHSEFYVLSTYDMPVMGATLPSQS</sequence>
<evidence type="ECO:0000256" key="1">
    <source>
        <dbReference type="SAM" id="MobiDB-lite"/>
    </source>
</evidence>
<evidence type="ECO:0000313" key="3">
    <source>
        <dbReference type="Proteomes" id="UP001334732"/>
    </source>
</evidence>
<dbReference type="Proteomes" id="UP001334732">
    <property type="component" value="Chromosome"/>
</dbReference>
<accession>A0ABZ1CGH2</accession>
<feature type="compositionally biased region" description="Polar residues" evidence="1">
    <location>
        <begin position="23"/>
        <end position="36"/>
    </location>
</feature>
<gene>
    <name evidence="2" type="ORF">VA613_09695</name>
</gene>
<feature type="region of interest" description="Disordered" evidence="1">
    <location>
        <begin position="1"/>
        <end position="38"/>
    </location>
</feature>